<keyword evidence="5" id="KW-1185">Reference proteome</keyword>
<dbReference type="SMART" id="SM00850">
    <property type="entry name" value="LytTR"/>
    <property type="match status" value="1"/>
</dbReference>
<name>A0A916TTN2_9SPHN</name>
<evidence type="ECO:0000256" key="2">
    <source>
        <dbReference type="SAM" id="Phobius"/>
    </source>
</evidence>
<feature type="transmembrane region" description="Helical" evidence="2">
    <location>
        <begin position="58"/>
        <end position="78"/>
    </location>
</feature>
<dbReference type="GO" id="GO:0003677">
    <property type="term" value="F:DNA binding"/>
    <property type="evidence" value="ECO:0007669"/>
    <property type="project" value="InterPro"/>
</dbReference>
<evidence type="ECO:0000313" key="5">
    <source>
        <dbReference type="Proteomes" id="UP000608154"/>
    </source>
</evidence>
<keyword evidence="2" id="KW-0812">Transmembrane</keyword>
<dbReference type="InterPro" id="IPR007492">
    <property type="entry name" value="LytTR_DNA-bd_dom"/>
</dbReference>
<proteinExistence type="predicted"/>
<organism evidence="4 5">
    <name type="scientific">Novosphingobium endophyticum</name>
    <dbReference type="NCBI Taxonomy" id="1955250"/>
    <lineage>
        <taxon>Bacteria</taxon>
        <taxon>Pseudomonadati</taxon>
        <taxon>Pseudomonadota</taxon>
        <taxon>Alphaproteobacteria</taxon>
        <taxon>Sphingomonadales</taxon>
        <taxon>Sphingomonadaceae</taxon>
        <taxon>Novosphingobium</taxon>
    </lineage>
</organism>
<keyword evidence="2" id="KW-0472">Membrane</keyword>
<dbReference type="EMBL" id="BMHK01000016">
    <property type="protein sequence ID" value="GGC05407.1"/>
    <property type="molecule type" value="Genomic_DNA"/>
</dbReference>
<dbReference type="RefSeq" id="WP_188771874.1">
    <property type="nucleotide sequence ID" value="NZ_BMHK01000016.1"/>
</dbReference>
<dbReference type="Pfam" id="PF04397">
    <property type="entry name" value="LytTR"/>
    <property type="match status" value="1"/>
</dbReference>
<feature type="region of interest" description="Disordered" evidence="1">
    <location>
        <begin position="130"/>
        <end position="149"/>
    </location>
</feature>
<keyword evidence="2" id="KW-1133">Transmembrane helix</keyword>
<evidence type="ECO:0000256" key="1">
    <source>
        <dbReference type="SAM" id="MobiDB-lite"/>
    </source>
</evidence>
<feature type="transmembrane region" description="Helical" evidence="2">
    <location>
        <begin position="90"/>
        <end position="112"/>
    </location>
</feature>
<comment type="caution">
    <text evidence="4">The sequence shown here is derived from an EMBL/GenBank/DDBJ whole genome shotgun (WGS) entry which is preliminary data.</text>
</comment>
<feature type="domain" description="HTH LytTR-type" evidence="3">
    <location>
        <begin position="162"/>
        <end position="249"/>
    </location>
</feature>
<reference evidence="4" key="1">
    <citation type="journal article" date="2014" name="Int. J. Syst. Evol. Microbiol.">
        <title>Complete genome sequence of Corynebacterium casei LMG S-19264T (=DSM 44701T), isolated from a smear-ripened cheese.</title>
        <authorList>
            <consortium name="US DOE Joint Genome Institute (JGI-PGF)"/>
            <person name="Walter F."/>
            <person name="Albersmeier A."/>
            <person name="Kalinowski J."/>
            <person name="Ruckert C."/>
        </authorList>
    </citation>
    <scope>NUCLEOTIDE SEQUENCE</scope>
    <source>
        <strain evidence="4">CGMCC 1.15095</strain>
    </source>
</reference>
<dbReference type="Proteomes" id="UP000608154">
    <property type="component" value="Unassembled WGS sequence"/>
</dbReference>
<accession>A0A916TTN2</accession>
<protein>
    <recommendedName>
        <fullName evidence="3">HTH LytTR-type domain-containing protein</fullName>
    </recommendedName>
</protein>
<dbReference type="PROSITE" id="PS50930">
    <property type="entry name" value="HTH_LYTTR"/>
    <property type="match status" value="1"/>
</dbReference>
<sequence>MLVLSCIVGFMGPFGTYADDSLAGRIAHWWMLLMGAYLLTRPAIAGLHALARKTDLPGTAVTFWGVVVVSAPLAIVWRDIGKNEFRGLDGYTGLLPFSLLCALAVLGVTRWAKSADHRMRAGKRLRLETAREHAQSTPGGNGHSKPPAVLRSRLSPGFQGPVLALQSEDHYVRVHGENGSELLLMRLRDAIAEMAGVEGEQVHRSWWIARHAIATAEPAGRSWKIILKNGAAAPVARDSVERLQTAGILPSHTKVQ</sequence>
<feature type="transmembrane region" description="Helical" evidence="2">
    <location>
        <begin position="28"/>
        <end position="51"/>
    </location>
</feature>
<evidence type="ECO:0000259" key="3">
    <source>
        <dbReference type="PROSITE" id="PS50930"/>
    </source>
</evidence>
<evidence type="ECO:0000313" key="4">
    <source>
        <dbReference type="EMBL" id="GGC05407.1"/>
    </source>
</evidence>
<reference evidence="4" key="2">
    <citation type="submission" date="2020-09" db="EMBL/GenBank/DDBJ databases">
        <authorList>
            <person name="Sun Q."/>
            <person name="Zhou Y."/>
        </authorList>
    </citation>
    <scope>NUCLEOTIDE SEQUENCE</scope>
    <source>
        <strain evidence="4">CGMCC 1.15095</strain>
    </source>
</reference>
<gene>
    <name evidence="4" type="ORF">GCM10011494_24960</name>
</gene>
<dbReference type="AlphaFoldDB" id="A0A916TTN2"/>